<dbReference type="Gene3D" id="2.40.30.170">
    <property type="match status" value="1"/>
</dbReference>
<dbReference type="Proteomes" id="UP000603602">
    <property type="component" value="Unassembled WGS sequence"/>
</dbReference>
<dbReference type="InterPro" id="IPR006143">
    <property type="entry name" value="RND_pump_MFP"/>
</dbReference>
<keyword evidence="2" id="KW-0732">Signal</keyword>
<dbReference type="Pfam" id="PF25917">
    <property type="entry name" value="BSH_RND"/>
    <property type="match status" value="1"/>
</dbReference>
<comment type="similarity">
    <text evidence="1">Belongs to the membrane fusion protein (MFP) (TC 8.A.1) family.</text>
</comment>
<dbReference type="Pfam" id="PF25876">
    <property type="entry name" value="HH_MFP_RND"/>
    <property type="match status" value="1"/>
</dbReference>
<sequence>MNDIFDSVRRLLCGAVLLAAGVASPALAEVPTLRVEAAQSALSMPFEASIEAVHQSVVAARVPGRILAYEVDAGDRVARGEVLVRIDAEEAAAGLAQAEAGVAQAEAALINARANFTRSQALFERRFISQAALDQARAGLDAAEAAMRAAQAGRSQAGVARDYGEIRAPFDGLVAARHAEPGEMAQPGMPLLTVYQPGAMRALVDLPQRQFAGLEGRPLQARVEVVDDGRFIDAAAVTVLPAADARTHTLRMRVDLPPAVEGVLPGMFVRVHLLGGEAARLMVPGEAVLRRGELTALYVADGDGRFVLRQVRVGAPGADGRVEVLAGLRAGETIALDPVAAGIAAAAGRSR</sequence>
<comment type="caution">
    <text evidence="6">The sequence shown here is derived from an EMBL/GenBank/DDBJ whole genome shotgun (WGS) entry which is preliminary data.</text>
</comment>
<evidence type="ECO:0000313" key="7">
    <source>
        <dbReference type="Proteomes" id="UP000603602"/>
    </source>
</evidence>
<dbReference type="Gene3D" id="2.40.420.20">
    <property type="match status" value="1"/>
</dbReference>
<dbReference type="InterPro" id="IPR058792">
    <property type="entry name" value="Beta-barrel_RND_2"/>
</dbReference>
<dbReference type="PANTHER" id="PTHR30469:SF18">
    <property type="entry name" value="RESISTANCE-NODULATION-CELL DIVISION (RND) EFFLUX MEMBRANE FUSION PROTEIN-RELATED"/>
    <property type="match status" value="1"/>
</dbReference>
<evidence type="ECO:0000259" key="3">
    <source>
        <dbReference type="Pfam" id="PF25876"/>
    </source>
</evidence>
<accession>A0ABR9BDE7</accession>
<gene>
    <name evidence="6" type="ORF">IFO67_15910</name>
</gene>
<evidence type="ECO:0000259" key="5">
    <source>
        <dbReference type="Pfam" id="PF25954"/>
    </source>
</evidence>
<feature type="domain" description="Multidrug resistance protein MdtA-like alpha-helical hairpin" evidence="3">
    <location>
        <begin position="95"/>
        <end position="158"/>
    </location>
</feature>
<name>A0ABR9BDE7_9RHOO</name>
<dbReference type="Gene3D" id="2.40.50.100">
    <property type="match status" value="1"/>
</dbReference>
<dbReference type="EMBL" id="JACYTO010000002">
    <property type="protein sequence ID" value="MBD8504375.1"/>
    <property type="molecule type" value="Genomic_DNA"/>
</dbReference>
<dbReference type="SUPFAM" id="SSF111369">
    <property type="entry name" value="HlyD-like secretion proteins"/>
    <property type="match status" value="1"/>
</dbReference>
<dbReference type="InterPro" id="IPR058624">
    <property type="entry name" value="MdtA-like_HH"/>
</dbReference>
<evidence type="ECO:0000259" key="4">
    <source>
        <dbReference type="Pfam" id="PF25917"/>
    </source>
</evidence>
<evidence type="ECO:0000313" key="6">
    <source>
        <dbReference type="EMBL" id="MBD8504375.1"/>
    </source>
</evidence>
<dbReference type="NCBIfam" id="TIGR01730">
    <property type="entry name" value="RND_mfp"/>
    <property type="match status" value="1"/>
</dbReference>
<evidence type="ECO:0000256" key="2">
    <source>
        <dbReference type="SAM" id="SignalP"/>
    </source>
</evidence>
<keyword evidence="7" id="KW-1185">Reference proteome</keyword>
<dbReference type="InterPro" id="IPR058625">
    <property type="entry name" value="MdtA-like_BSH"/>
</dbReference>
<dbReference type="Gene3D" id="1.10.287.470">
    <property type="entry name" value="Helix hairpin bin"/>
    <property type="match status" value="1"/>
</dbReference>
<dbReference type="Pfam" id="PF25954">
    <property type="entry name" value="Beta-barrel_RND_2"/>
    <property type="match status" value="1"/>
</dbReference>
<protein>
    <submittedName>
        <fullName evidence="6">Efflux RND transporter periplasmic adaptor subunit</fullName>
    </submittedName>
</protein>
<dbReference type="PANTHER" id="PTHR30469">
    <property type="entry name" value="MULTIDRUG RESISTANCE PROTEIN MDTA"/>
    <property type="match status" value="1"/>
</dbReference>
<feature type="domain" description="Multidrug resistance protein MdtA-like barrel-sandwich hybrid" evidence="4">
    <location>
        <begin position="58"/>
        <end position="189"/>
    </location>
</feature>
<dbReference type="RefSeq" id="WP_187719118.1">
    <property type="nucleotide sequence ID" value="NZ_JACTAH010000002.1"/>
</dbReference>
<proteinExistence type="inferred from homology"/>
<evidence type="ECO:0000256" key="1">
    <source>
        <dbReference type="ARBA" id="ARBA00009477"/>
    </source>
</evidence>
<feature type="chain" id="PRO_5046265369" evidence="2">
    <location>
        <begin position="29"/>
        <end position="351"/>
    </location>
</feature>
<organism evidence="6 7">
    <name type="scientific">Thauera sedimentorum</name>
    <dbReference type="NCBI Taxonomy" id="2767595"/>
    <lineage>
        <taxon>Bacteria</taxon>
        <taxon>Pseudomonadati</taxon>
        <taxon>Pseudomonadota</taxon>
        <taxon>Betaproteobacteria</taxon>
        <taxon>Rhodocyclales</taxon>
        <taxon>Zoogloeaceae</taxon>
        <taxon>Thauera</taxon>
    </lineage>
</organism>
<feature type="domain" description="CusB-like beta-barrel" evidence="5">
    <location>
        <begin position="204"/>
        <end position="274"/>
    </location>
</feature>
<feature type="signal peptide" evidence="2">
    <location>
        <begin position="1"/>
        <end position="28"/>
    </location>
</feature>
<reference evidence="7" key="1">
    <citation type="submission" date="2023-07" db="EMBL/GenBank/DDBJ databases">
        <title>Thauera sp. CAU 1555 isolated from sand of Yaerae Beach.</title>
        <authorList>
            <person name="Kim W."/>
        </authorList>
    </citation>
    <scope>NUCLEOTIDE SEQUENCE [LARGE SCALE GENOMIC DNA]</scope>
    <source>
        <strain evidence="7">CAU 1555</strain>
    </source>
</reference>